<dbReference type="GO" id="GO:0008933">
    <property type="term" value="F:peptidoglycan lytic transglycosylase activity"/>
    <property type="evidence" value="ECO:0007669"/>
    <property type="project" value="TreeGrafter"/>
</dbReference>
<evidence type="ECO:0000259" key="4">
    <source>
        <dbReference type="Pfam" id="PF13406"/>
    </source>
</evidence>
<gene>
    <name evidence="5" type="ORF">BBC0122_015530</name>
</gene>
<dbReference type="Pfam" id="PF01471">
    <property type="entry name" value="PG_binding_1"/>
    <property type="match status" value="1"/>
</dbReference>
<evidence type="ECO:0000256" key="2">
    <source>
        <dbReference type="SAM" id="SignalP"/>
    </source>
</evidence>
<reference evidence="5 6" key="1">
    <citation type="submission" date="2016-11" db="EMBL/GenBank/DDBJ databases">
        <title>Comparative genomics of Bartonella apis.</title>
        <authorList>
            <person name="Engel P."/>
        </authorList>
    </citation>
    <scope>NUCLEOTIDE SEQUENCE [LARGE SCALE GENOMIC DNA]</scope>
    <source>
        <strain evidence="5 6">BBC0122</strain>
    </source>
</reference>
<dbReference type="AlphaFoldDB" id="A0A1U9MII5"/>
<feature type="signal peptide" evidence="2">
    <location>
        <begin position="1"/>
        <end position="26"/>
    </location>
</feature>
<dbReference type="Gene3D" id="1.10.8.350">
    <property type="entry name" value="Bacterial muramidase"/>
    <property type="match status" value="1"/>
</dbReference>
<dbReference type="Pfam" id="PF13406">
    <property type="entry name" value="SLT_2"/>
    <property type="match status" value="1"/>
</dbReference>
<name>A0A1U9MII5_9HYPH</name>
<dbReference type="KEGG" id="bapi:BBC0122_015530"/>
<proteinExistence type="predicted"/>
<dbReference type="InterPro" id="IPR002477">
    <property type="entry name" value="Peptidoglycan-bd-like"/>
</dbReference>
<keyword evidence="6" id="KW-1185">Reference proteome</keyword>
<dbReference type="InterPro" id="IPR031304">
    <property type="entry name" value="SLT_2"/>
</dbReference>
<feature type="domain" description="Peptidoglycan binding-like" evidence="3">
    <location>
        <begin position="371"/>
        <end position="426"/>
    </location>
</feature>
<dbReference type="SUPFAM" id="SSF53955">
    <property type="entry name" value="Lysozyme-like"/>
    <property type="match status" value="1"/>
</dbReference>
<dbReference type="SUPFAM" id="SSF47090">
    <property type="entry name" value="PGBD-like"/>
    <property type="match status" value="1"/>
</dbReference>
<sequence length="426" mass="47010">MFKTRQAILAASTFLFATVFCPLSQAQQPDAQSQTEDTAPTEDAAPTEDVATKAAREACGTPIETFRQNVADEARKAGVSEHAIDELKKATIDQKVIDRDNGQAIFNLTFAEFSKRVIPEARLKKGKENLQKYADVFAKAEEKYGVPGPVIAAFWGLETDYGAVQGNFDTLNALFTLSHDCRRPELFRPQLIALLKLFDQGVVNAETTGAWAGEIGQMQLLPKDYLERGVDGDGDGKIDLKGSVADAVMTAAHMLSDLGWRRGEPWLEEVRLTRDDLPWQEAIRQNRKPHSQWTSWGVTGINGPLGPDNGDASLMLPMGRKGPAFLAYDNFDIFVEWNKSIVYATTVAYFASRLAGAPAFDIGHPDPGLSTEEMKQLQQKLADRGYDMGKVDGVYGILTRDAVRTEQLRLGLPADSWPTKELLDRL</sequence>
<evidence type="ECO:0000256" key="1">
    <source>
        <dbReference type="SAM" id="MobiDB-lite"/>
    </source>
</evidence>
<organism evidence="5 6">
    <name type="scientific">Bartonella choladocola</name>
    <dbReference type="NCBI Taxonomy" id="2750995"/>
    <lineage>
        <taxon>Bacteria</taxon>
        <taxon>Pseudomonadati</taxon>
        <taxon>Pseudomonadota</taxon>
        <taxon>Alphaproteobacteria</taxon>
        <taxon>Hyphomicrobiales</taxon>
        <taxon>Bartonellaceae</taxon>
        <taxon>Bartonella</taxon>
    </lineage>
</organism>
<dbReference type="Proteomes" id="UP000189632">
    <property type="component" value="Chromosome"/>
</dbReference>
<keyword evidence="2" id="KW-0732">Signal</keyword>
<dbReference type="RefSeq" id="WP_077992796.1">
    <property type="nucleotide sequence ID" value="NZ_CP015625.1"/>
</dbReference>
<dbReference type="InterPro" id="IPR036366">
    <property type="entry name" value="PGBDSf"/>
</dbReference>
<dbReference type="InterPro" id="IPR043426">
    <property type="entry name" value="MltB-like"/>
</dbReference>
<feature type="compositionally biased region" description="Polar residues" evidence="1">
    <location>
        <begin position="28"/>
        <end position="38"/>
    </location>
</feature>
<protein>
    <submittedName>
        <fullName evidence="5">Lytic murein transglycosylase</fullName>
    </submittedName>
</protein>
<dbReference type="InterPro" id="IPR023346">
    <property type="entry name" value="Lysozyme-like_dom_sf"/>
</dbReference>
<dbReference type="InterPro" id="IPR011970">
    <property type="entry name" value="MltB_2"/>
</dbReference>
<dbReference type="OrthoDB" id="9808544at2"/>
<dbReference type="Gene3D" id="1.10.530.10">
    <property type="match status" value="1"/>
</dbReference>
<accession>A0A1U9MII5</accession>
<dbReference type="GO" id="GO:0009253">
    <property type="term" value="P:peptidoglycan catabolic process"/>
    <property type="evidence" value="ECO:0007669"/>
    <property type="project" value="TreeGrafter"/>
</dbReference>
<feature type="chain" id="PRO_5012617673" evidence="2">
    <location>
        <begin position="27"/>
        <end position="426"/>
    </location>
</feature>
<dbReference type="Gene3D" id="1.10.101.10">
    <property type="entry name" value="PGBD-like superfamily/PGBD"/>
    <property type="match status" value="1"/>
</dbReference>
<dbReference type="InterPro" id="IPR036365">
    <property type="entry name" value="PGBD-like_sf"/>
</dbReference>
<dbReference type="EMBL" id="CP015625">
    <property type="protein sequence ID" value="AQT47656.1"/>
    <property type="molecule type" value="Genomic_DNA"/>
</dbReference>
<feature type="region of interest" description="Disordered" evidence="1">
    <location>
        <begin position="28"/>
        <end position="49"/>
    </location>
</feature>
<dbReference type="PANTHER" id="PTHR30163:SF8">
    <property type="entry name" value="LYTIC MUREIN TRANSGLYCOSYLASE"/>
    <property type="match status" value="1"/>
</dbReference>
<feature type="domain" description="Transglycosylase SLT" evidence="4">
    <location>
        <begin position="65"/>
        <end position="351"/>
    </location>
</feature>
<evidence type="ECO:0000313" key="6">
    <source>
        <dbReference type="Proteomes" id="UP000189632"/>
    </source>
</evidence>
<dbReference type="NCBIfam" id="TIGR02283">
    <property type="entry name" value="MltB_2"/>
    <property type="match status" value="1"/>
</dbReference>
<evidence type="ECO:0000259" key="3">
    <source>
        <dbReference type="Pfam" id="PF01471"/>
    </source>
</evidence>
<evidence type="ECO:0000313" key="5">
    <source>
        <dbReference type="EMBL" id="AQT47656.1"/>
    </source>
</evidence>
<dbReference type="PANTHER" id="PTHR30163">
    <property type="entry name" value="MEMBRANE-BOUND LYTIC MUREIN TRANSGLYCOSYLASE B"/>
    <property type="match status" value="1"/>
</dbReference>